<dbReference type="EMBL" id="CM026426">
    <property type="protein sequence ID" value="KAG0574815.1"/>
    <property type="molecule type" value="Genomic_DNA"/>
</dbReference>
<reference evidence="2" key="1">
    <citation type="submission" date="2020-06" db="EMBL/GenBank/DDBJ databases">
        <title>WGS assembly of Ceratodon purpureus strain R40.</title>
        <authorList>
            <person name="Carey S.B."/>
            <person name="Jenkins J."/>
            <person name="Shu S."/>
            <person name="Lovell J.T."/>
            <person name="Sreedasyam A."/>
            <person name="Maumus F."/>
            <person name="Tiley G.P."/>
            <person name="Fernandez-Pozo N."/>
            <person name="Barry K."/>
            <person name="Chen C."/>
            <person name="Wang M."/>
            <person name="Lipzen A."/>
            <person name="Daum C."/>
            <person name="Saski C.A."/>
            <person name="Payton A.C."/>
            <person name="Mcbreen J.C."/>
            <person name="Conrad R.E."/>
            <person name="Kollar L.M."/>
            <person name="Olsson S."/>
            <person name="Huttunen S."/>
            <person name="Landis J.B."/>
            <person name="Wickett N.J."/>
            <person name="Johnson M.G."/>
            <person name="Rensing S.A."/>
            <person name="Grimwood J."/>
            <person name="Schmutz J."/>
            <person name="Mcdaniel S.F."/>
        </authorList>
    </citation>
    <scope>NUCLEOTIDE SEQUENCE</scope>
    <source>
        <strain evidence="2">R40</strain>
    </source>
</reference>
<keyword evidence="3" id="KW-1185">Reference proteome</keyword>
<evidence type="ECO:0000259" key="1">
    <source>
        <dbReference type="PROSITE" id="PS51471"/>
    </source>
</evidence>
<feature type="domain" description="Fe2OG dioxygenase" evidence="1">
    <location>
        <begin position="1"/>
        <end position="101"/>
    </location>
</feature>
<comment type="caution">
    <text evidence="2">The sequence shown here is derived from an EMBL/GenBank/DDBJ whole genome shotgun (WGS) entry which is preliminary data.</text>
</comment>
<dbReference type="PANTHER" id="PTHR47990">
    <property type="entry name" value="2-OXOGLUTARATE (2OG) AND FE(II)-DEPENDENT OXYGENASE SUPERFAMILY PROTEIN-RELATED"/>
    <property type="match status" value="1"/>
</dbReference>
<dbReference type="Pfam" id="PF03171">
    <property type="entry name" value="2OG-FeII_Oxy"/>
    <property type="match status" value="1"/>
</dbReference>
<dbReference type="InterPro" id="IPR005123">
    <property type="entry name" value="Oxoglu/Fe-dep_dioxygenase_dom"/>
</dbReference>
<dbReference type="AlphaFoldDB" id="A0A8T0HVV1"/>
<evidence type="ECO:0000313" key="2">
    <source>
        <dbReference type="EMBL" id="KAG0574815.1"/>
    </source>
</evidence>
<dbReference type="Gene3D" id="2.60.120.330">
    <property type="entry name" value="B-lactam Antibiotic, Isopenicillin N Synthase, Chain"/>
    <property type="match status" value="1"/>
</dbReference>
<accession>A0A8T0HVV1</accession>
<protein>
    <recommendedName>
        <fullName evidence="1">Fe2OG dioxygenase domain-containing protein</fullName>
    </recommendedName>
</protein>
<dbReference type="Proteomes" id="UP000822688">
    <property type="component" value="Chromosome V"/>
</dbReference>
<dbReference type="InterPro" id="IPR044861">
    <property type="entry name" value="IPNS-like_FE2OG_OXY"/>
</dbReference>
<name>A0A8T0HVV1_CERPU</name>
<organism evidence="2 3">
    <name type="scientific">Ceratodon purpureus</name>
    <name type="common">Fire moss</name>
    <name type="synonym">Dicranum purpureum</name>
    <dbReference type="NCBI Taxonomy" id="3225"/>
    <lineage>
        <taxon>Eukaryota</taxon>
        <taxon>Viridiplantae</taxon>
        <taxon>Streptophyta</taxon>
        <taxon>Embryophyta</taxon>
        <taxon>Bryophyta</taxon>
        <taxon>Bryophytina</taxon>
        <taxon>Bryopsida</taxon>
        <taxon>Dicranidae</taxon>
        <taxon>Pseudoditrichales</taxon>
        <taxon>Ditrichaceae</taxon>
        <taxon>Ceratodon</taxon>
    </lineage>
</organism>
<dbReference type="InterPro" id="IPR050231">
    <property type="entry name" value="Iron_ascorbate_oxido_reductase"/>
</dbReference>
<dbReference type="PROSITE" id="PS51471">
    <property type="entry name" value="FE2OG_OXY"/>
    <property type="match status" value="1"/>
</dbReference>
<dbReference type="InterPro" id="IPR027443">
    <property type="entry name" value="IPNS-like_sf"/>
</dbReference>
<proteinExistence type="predicted"/>
<dbReference type="SUPFAM" id="SSF51197">
    <property type="entry name" value="Clavaminate synthase-like"/>
    <property type="match status" value="1"/>
</dbReference>
<gene>
    <name evidence="2" type="ORF">KC19_VG294000</name>
</gene>
<sequence>MNSTGRMNHYHVCSDPDSVLGIPVHSDIQMTSILYQDGAGGLQVLKDDGQWVGIRREESTLVVNISDTFIALTNGILHSSVHQAVLNSKKDRYSKFYFYGIDNTITLTMPLELVTKEHPLKYRPFTVQEHRNYLMENEIPLHGTRSALADRSR</sequence>
<evidence type="ECO:0000313" key="3">
    <source>
        <dbReference type="Proteomes" id="UP000822688"/>
    </source>
</evidence>